<dbReference type="SMART" id="SM00904">
    <property type="entry name" value="Flavokinase"/>
    <property type="match status" value="1"/>
</dbReference>
<keyword evidence="17" id="KW-1185">Reference proteome</keyword>
<sequence>MEYIEGKTEFEYKNCVVTLGKFDGLHKGHQKLINQVISYKQQGYTAVMFSFMLHPGNLFSEKEFEVLYTEEEKLAKLKRCGIDVLISYPFTNETRMMEPEDFIKEILVKKLDTKIIVVGKDFRFGYQRKGNVELLQKYEELYGYRVIACDKSTWRNEIISSSAIRKALKEGDLDSVNAMLGQPFTIRGEVVHGRRLGRTMGVPTTNLIPPSSKLLPPNGVYASRVRIGEEYQNGVTNIGYKPTVGEEKFIGVETFIFDYDNDLYGEIIEVELHNYIRPELKFGTLEELTQKMQEDIFTVKHYFKSIEN</sequence>
<keyword evidence="5 14" id="KW-0808">Transferase</keyword>
<comment type="similarity">
    <text evidence="14">Belongs to the ribF family.</text>
</comment>
<evidence type="ECO:0000256" key="12">
    <source>
        <dbReference type="ARBA" id="ARBA00047880"/>
    </source>
</evidence>
<comment type="catalytic activity">
    <reaction evidence="13 14">
        <text>FMN + ATP + H(+) = FAD + diphosphate</text>
        <dbReference type="Rhea" id="RHEA:17237"/>
        <dbReference type="ChEBI" id="CHEBI:15378"/>
        <dbReference type="ChEBI" id="CHEBI:30616"/>
        <dbReference type="ChEBI" id="CHEBI:33019"/>
        <dbReference type="ChEBI" id="CHEBI:57692"/>
        <dbReference type="ChEBI" id="CHEBI:58210"/>
        <dbReference type="EC" id="2.7.7.2"/>
    </reaction>
</comment>
<evidence type="ECO:0000313" key="17">
    <source>
        <dbReference type="Proteomes" id="UP000574276"/>
    </source>
</evidence>
<dbReference type="PANTHER" id="PTHR22749:SF6">
    <property type="entry name" value="RIBOFLAVIN KINASE"/>
    <property type="match status" value="1"/>
</dbReference>
<reference evidence="16 17" key="1">
    <citation type="submission" date="2020-07" db="EMBL/GenBank/DDBJ databases">
        <title>Characterization and genome sequencing of isolate MD1, a novel member within the family Lachnospiraceae.</title>
        <authorList>
            <person name="Rettenmaier R."/>
            <person name="Di Bello L."/>
            <person name="Zinser C."/>
            <person name="Scheitz K."/>
            <person name="Liebl W."/>
            <person name="Zverlov V."/>
        </authorList>
    </citation>
    <scope>NUCLEOTIDE SEQUENCE [LARGE SCALE GENOMIC DNA]</scope>
    <source>
        <strain evidence="16 17">MD1</strain>
    </source>
</reference>
<evidence type="ECO:0000256" key="7">
    <source>
        <dbReference type="ARBA" id="ARBA00022741"/>
    </source>
</evidence>
<evidence type="ECO:0000256" key="2">
    <source>
        <dbReference type="ARBA" id="ARBA00005201"/>
    </source>
</evidence>
<dbReference type="EC" id="2.7.1.26" evidence="14"/>
<accession>A0A839JZS5</accession>
<evidence type="ECO:0000256" key="10">
    <source>
        <dbReference type="ARBA" id="ARBA00022840"/>
    </source>
</evidence>
<dbReference type="NCBIfam" id="NF004160">
    <property type="entry name" value="PRK05627.1-3"/>
    <property type="match status" value="1"/>
</dbReference>
<dbReference type="GO" id="GO:0006747">
    <property type="term" value="P:FAD biosynthetic process"/>
    <property type="evidence" value="ECO:0007669"/>
    <property type="project" value="UniProtKB-UniRule"/>
</dbReference>
<organism evidence="16 17">
    <name type="scientific">Variimorphobacter saccharofermentans</name>
    <dbReference type="NCBI Taxonomy" id="2755051"/>
    <lineage>
        <taxon>Bacteria</taxon>
        <taxon>Bacillati</taxon>
        <taxon>Bacillota</taxon>
        <taxon>Clostridia</taxon>
        <taxon>Lachnospirales</taxon>
        <taxon>Lachnospiraceae</taxon>
        <taxon>Variimorphobacter</taxon>
    </lineage>
</organism>
<dbReference type="InterPro" id="IPR014729">
    <property type="entry name" value="Rossmann-like_a/b/a_fold"/>
</dbReference>
<keyword evidence="6 14" id="KW-0548">Nucleotidyltransferase</keyword>
<feature type="domain" description="Riboflavin kinase" evidence="15">
    <location>
        <begin position="179"/>
        <end position="304"/>
    </location>
</feature>
<keyword evidence="7 14" id="KW-0547">Nucleotide-binding</keyword>
<dbReference type="CDD" id="cd02064">
    <property type="entry name" value="FAD_synthetase_N"/>
    <property type="match status" value="1"/>
</dbReference>
<dbReference type="InterPro" id="IPR023468">
    <property type="entry name" value="Riboflavin_kinase"/>
</dbReference>
<evidence type="ECO:0000259" key="15">
    <source>
        <dbReference type="SMART" id="SM00904"/>
    </source>
</evidence>
<dbReference type="PIRSF" id="PIRSF004491">
    <property type="entry name" value="FAD_Synth"/>
    <property type="match status" value="1"/>
</dbReference>
<dbReference type="InterPro" id="IPR015865">
    <property type="entry name" value="Riboflavin_kinase_bac/euk"/>
</dbReference>
<dbReference type="NCBIfam" id="NF004162">
    <property type="entry name" value="PRK05627.1-5"/>
    <property type="match status" value="1"/>
</dbReference>
<keyword evidence="8 14" id="KW-0418">Kinase</keyword>
<dbReference type="FunFam" id="3.40.50.620:FF:000021">
    <property type="entry name" value="Riboflavin biosynthesis protein"/>
    <property type="match status" value="1"/>
</dbReference>
<evidence type="ECO:0000256" key="8">
    <source>
        <dbReference type="ARBA" id="ARBA00022777"/>
    </source>
</evidence>
<dbReference type="Pfam" id="PF06574">
    <property type="entry name" value="FAD_syn"/>
    <property type="match status" value="1"/>
</dbReference>
<keyword evidence="9 14" id="KW-0274">FAD</keyword>
<dbReference type="InterPro" id="IPR002606">
    <property type="entry name" value="Riboflavin_kinase_bac"/>
</dbReference>
<comment type="caution">
    <text evidence="16">The sequence shown here is derived from an EMBL/GenBank/DDBJ whole genome shotgun (WGS) entry which is preliminary data.</text>
</comment>
<protein>
    <recommendedName>
        <fullName evidence="14">Riboflavin biosynthesis protein</fullName>
    </recommendedName>
    <domain>
        <recommendedName>
            <fullName evidence="14">Riboflavin kinase</fullName>
            <ecNumber evidence="14">2.7.1.26</ecNumber>
        </recommendedName>
        <alternativeName>
            <fullName evidence="14">Flavokinase</fullName>
        </alternativeName>
    </domain>
    <domain>
        <recommendedName>
            <fullName evidence="14">FMN adenylyltransferase</fullName>
            <ecNumber evidence="14">2.7.7.2</ecNumber>
        </recommendedName>
        <alternativeName>
            <fullName evidence="14">FAD pyrophosphorylase</fullName>
        </alternativeName>
        <alternativeName>
            <fullName evidence="14">FAD synthase</fullName>
        </alternativeName>
    </domain>
</protein>
<dbReference type="InterPro" id="IPR023465">
    <property type="entry name" value="Riboflavin_kinase_dom_sf"/>
</dbReference>
<dbReference type="Pfam" id="PF01687">
    <property type="entry name" value="Flavokinase"/>
    <property type="match status" value="1"/>
</dbReference>
<proteinExistence type="inferred from homology"/>
<dbReference type="PANTHER" id="PTHR22749">
    <property type="entry name" value="RIBOFLAVIN KINASE/FMN ADENYLYLTRANSFERASE"/>
    <property type="match status" value="1"/>
</dbReference>
<evidence type="ECO:0000256" key="3">
    <source>
        <dbReference type="ARBA" id="ARBA00022630"/>
    </source>
</evidence>
<dbReference type="GO" id="GO:0009231">
    <property type="term" value="P:riboflavin biosynthetic process"/>
    <property type="evidence" value="ECO:0007669"/>
    <property type="project" value="InterPro"/>
</dbReference>
<evidence type="ECO:0000256" key="9">
    <source>
        <dbReference type="ARBA" id="ARBA00022827"/>
    </source>
</evidence>
<evidence type="ECO:0000256" key="13">
    <source>
        <dbReference type="ARBA" id="ARBA00049494"/>
    </source>
</evidence>
<dbReference type="SUPFAM" id="SSF82114">
    <property type="entry name" value="Riboflavin kinase-like"/>
    <property type="match status" value="1"/>
</dbReference>
<dbReference type="AlphaFoldDB" id="A0A839JZS5"/>
<dbReference type="Gene3D" id="3.40.50.620">
    <property type="entry name" value="HUPs"/>
    <property type="match status" value="1"/>
</dbReference>
<keyword evidence="3 14" id="KW-0285">Flavoprotein</keyword>
<dbReference type="RefSeq" id="WP_228352575.1">
    <property type="nucleotide sequence ID" value="NZ_JACEGA010000001.1"/>
</dbReference>
<evidence type="ECO:0000256" key="6">
    <source>
        <dbReference type="ARBA" id="ARBA00022695"/>
    </source>
</evidence>
<evidence type="ECO:0000256" key="1">
    <source>
        <dbReference type="ARBA" id="ARBA00004726"/>
    </source>
</evidence>
<comment type="catalytic activity">
    <reaction evidence="12 14">
        <text>riboflavin + ATP = FMN + ADP + H(+)</text>
        <dbReference type="Rhea" id="RHEA:14357"/>
        <dbReference type="ChEBI" id="CHEBI:15378"/>
        <dbReference type="ChEBI" id="CHEBI:30616"/>
        <dbReference type="ChEBI" id="CHEBI:57986"/>
        <dbReference type="ChEBI" id="CHEBI:58210"/>
        <dbReference type="ChEBI" id="CHEBI:456216"/>
        <dbReference type="EC" id="2.7.1.26"/>
    </reaction>
</comment>
<dbReference type="GO" id="GO:0005524">
    <property type="term" value="F:ATP binding"/>
    <property type="evidence" value="ECO:0007669"/>
    <property type="project" value="UniProtKB-UniRule"/>
</dbReference>
<dbReference type="EMBL" id="JACEGA010000001">
    <property type="protein sequence ID" value="MBB2182886.1"/>
    <property type="molecule type" value="Genomic_DNA"/>
</dbReference>
<comment type="pathway">
    <text evidence="1 14">Cofactor biosynthesis; FAD biosynthesis; FAD from FMN: step 1/1.</text>
</comment>
<dbReference type="Gene3D" id="2.40.30.30">
    <property type="entry name" value="Riboflavin kinase-like"/>
    <property type="match status" value="1"/>
</dbReference>
<dbReference type="EC" id="2.7.7.2" evidence="14"/>
<dbReference type="Proteomes" id="UP000574276">
    <property type="component" value="Unassembled WGS sequence"/>
</dbReference>
<evidence type="ECO:0000256" key="4">
    <source>
        <dbReference type="ARBA" id="ARBA00022643"/>
    </source>
</evidence>
<evidence type="ECO:0000256" key="14">
    <source>
        <dbReference type="PIRNR" id="PIRNR004491"/>
    </source>
</evidence>
<dbReference type="UniPathway" id="UPA00276">
    <property type="reaction ID" value="UER00406"/>
</dbReference>
<evidence type="ECO:0000256" key="11">
    <source>
        <dbReference type="ARBA" id="ARBA00023268"/>
    </source>
</evidence>
<comment type="pathway">
    <text evidence="2 14">Cofactor biosynthesis; FMN biosynthesis; FMN from riboflavin (ATP route): step 1/1.</text>
</comment>
<name>A0A839JZS5_9FIRM</name>
<dbReference type="UniPathway" id="UPA00277">
    <property type="reaction ID" value="UER00407"/>
</dbReference>
<dbReference type="GO" id="GO:0003919">
    <property type="term" value="F:FMN adenylyltransferase activity"/>
    <property type="evidence" value="ECO:0007669"/>
    <property type="project" value="UniProtKB-UniRule"/>
</dbReference>
<evidence type="ECO:0000313" key="16">
    <source>
        <dbReference type="EMBL" id="MBB2182886.1"/>
    </source>
</evidence>
<evidence type="ECO:0000256" key="5">
    <source>
        <dbReference type="ARBA" id="ARBA00022679"/>
    </source>
</evidence>
<keyword evidence="10 14" id="KW-0067">ATP-binding</keyword>
<dbReference type="GO" id="GO:0009398">
    <property type="term" value="P:FMN biosynthetic process"/>
    <property type="evidence" value="ECO:0007669"/>
    <property type="project" value="UniProtKB-UniRule"/>
</dbReference>
<keyword evidence="11" id="KW-0511">Multifunctional enzyme</keyword>
<dbReference type="NCBIfam" id="TIGR00083">
    <property type="entry name" value="ribF"/>
    <property type="match status" value="1"/>
</dbReference>
<dbReference type="InterPro" id="IPR015864">
    <property type="entry name" value="FAD_synthase"/>
</dbReference>
<dbReference type="SUPFAM" id="SSF52374">
    <property type="entry name" value="Nucleotidylyl transferase"/>
    <property type="match status" value="1"/>
</dbReference>
<gene>
    <name evidence="16" type="ORF">H0486_08355</name>
</gene>
<keyword evidence="4 14" id="KW-0288">FMN</keyword>
<dbReference type="GO" id="GO:0008531">
    <property type="term" value="F:riboflavin kinase activity"/>
    <property type="evidence" value="ECO:0007669"/>
    <property type="project" value="UniProtKB-UniRule"/>
</dbReference>